<dbReference type="InterPro" id="IPR000182">
    <property type="entry name" value="GNAT_dom"/>
</dbReference>
<organism evidence="2 3">
    <name type="scientific">Cytobacillus purgationiresistens</name>
    <dbReference type="NCBI Taxonomy" id="863449"/>
    <lineage>
        <taxon>Bacteria</taxon>
        <taxon>Bacillati</taxon>
        <taxon>Bacillota</taxon>
        <taxon>Bacilli</taxon>
        <taxon>Bacillales</taxon>
        <taxon>Bacillaceae</taxon>
        <taxon>Cytobacillus</taxon>
    </lineage>
</organism>
<dbReference type="EMBL" id="JAUSUB010000001">
    <property type="protein sequence ID" value="MDQ0268308.1"/>
    <property type="molecule type" value="Genomic_DNA"/>
</dbReference>
<keyword evidence="3" id="KW-1185">Reference proteome</keyword>
<dbReference type="SUPFAM" id="SSF55729">
    <property type="entry name" value="Acyl-CoA N-acyltransferases (Nat)"/>
    <property type="match status" value="1"/>
</dbReference>
<protein>
    <submittedName>
        <fullName evidence="2">GNAT superfamily N-acetyltransferase</fullName>
    </submittedName>
</protein>
<evidence type="ECO:0000313" key="3">
    <source>
        <dbReference type="Proteomes" id="UP001238088"/>
    </source>
</evidence>
<dbReference type="Pfam" id="PF00583">
    <property type="entry name" value="Acetyltransf_1"/>
    <property type="match status" value="1"/>
</dbReference>
<reference evidence="2 3" key="1">
    <citation type="submission" date="2023-07" db="EMBL/GenBank/DDBJ databases">
        <title>Genomic Encyclopedia of Type Strains, Phase IV (KMG-IV): sequencing the most valuable type-strain genomes for metagenomic binning, comparative biology and taxonomic classification.</title>
        <authorList>
            <person name="Goeker M."/>
        </authorList>
    </citation>
    <scope>NUCLEOTIDE SEQUENCE [LARGE SCALE GENOMIC DNA]</scope>
    <source>
        <strain evidence="2 3">DSM 23494</strain>
    </source>
</reference>
<evidence type="ECO:0000259" key="1">
    <source>
        <dbReference type="Pfam" id="PF00583"/>
    </source>
</evidence>
<dbReference type="CDD" id="cd04301">
    <property type="entry name" value="NAT_SF"/>
    <property type="match status" value="1"/>
</dbReference>
<feature type="domain" description="N-acetyltransferase" evidence="1">
    <location>
        <begin position="144"/>
        <end position="230"/>
    </location>
</feature>
<dbReference type="Proteomes" id="UP001238088">
    <property type="component" value="Unassembled WGS sequence"/>
</dbReference>
<comment type="caution">
    <text evidence="2">The sequence shown here is derived from an EMBL/GenBank/DDBJ whole genome shotgun (WGS) entry which is preliminary data.</text>
</comment>
<dbReference type="Gene3D" id="3.40.630.30">
    <property type="match status" value="1"/>
</dbReference>
<sequence length="249" mass="28448">MKRYKDLAGKELNLLNGLPTYIFIEEKDDGLNHLLFSSRMGSVLSLAKEQELVRIGVLLIKNNDLDYIEKRRELIKLGFHLFSTNVTVKRNLGNADFEPSNLVWKTIAKDEITVMEFQSLWERCKNPGMKIDAQMQSVKSELGHGWEKYCMAAFDKEVPIGISIPHIEPGTEDEGRLFYFGILPEQRGKGFAAKMHADSLQSLISIGASYYIGSTAEENTTMVRVFLRNGCLLNETTEVFYLYLKNHER</sequence>
<dbReference type="RefSeq" id="WP_307470960.1">
    <property type="nucleotide sequence ID" value="NZ_JAUSUB010000001.1"/>
</dbReference>
<name>A0ABU0AD00_9BACI</name>
<evidence type="ECO:0000313" key="2">
    <source>
        <dbReference type="EMBL" id="MDQ0268308.1"/>
    </source>
</evidence>
<proteinExistence type="predicted"/>
<accession>A0ABU0AD00</accession>
<dbReference type="InterPro" id="IPR016181">
    <property type="entry name" value="Acyl_CoA_acyltransferase"/>
</dbReference>
<gene>
    <name evidence="2" type="ORF">J2S17_000177</name>
</gene>